<evidence type="ECO:0000313" key="1">
    <source>
        <dbReference type="EnsemblPlants" id="OMERI09G04320.2"/>
    </source>
</evidence>
<dbReference type="AlphaFoldDB" id="A0A0E0EQR0"/>
<name>A0A0E0EQR0_9ORYZ</name>
<accession>A0A0E0EQR0</accession>
<dbReference type="EnsemblPlants" id="OMERI09G04320.2">
    <property type="protein sequence ID" value="OMERI09G04320.2"/>
    <property type="gene ID" value="OMERI09G04320"/>
</dbReference>
<dbReference type="Proteomes" id="UP000008021">
    <property type="component" value="Chromosome 9"/>
</dbReference>
<reference evidence="1" key="1">
    <citation type="submission" date="2015-04" db="UniProtKB">
        <authorList>
            <consortium name="EnsemblPlants"/>
        </authorList>
    </citation>
    <scope>IDENTIFICATION</scope>
</reference>
<proteinExistence type="predicted"/>
<keyword evidence="2" id="KW-1185">Reference proteome</keyword>
<dbReference type="HOGENOM" id="CLU_099618_0_0_1"/>
<reference evidence="1" key="2">
    <citation type="submission" date="2018-05" db="EMBL/GenBank/DDBJ databases">
        <title>OmerRS3 (Oryza meridionalis Reference Sequence Version 3).</title>
        <authorList>
            <person name="Zhang J."/>
            <person name="Kudrna D."/>
            <person name="Lee S."/>
            <person name="Talag J."/>
            <person name="Welchert J."/>
            <person name="Wing R.A."/>
        </authorList>
    </citation>
    <scope>NUCLEOTIDE SEQUENCE [LARGE SCALE GENOMIC DNA]</scope>
    <source>
        <strain evidence="1">cv. OR44</strain>
    </source>
</reference>
<dbReference type="Gramene" id="OMERI09G04320.2">
    <property type="protein sequence ID" value="OMERI09G04320.2"/>
    <property type="gene ID" value="OMERI09G04320"/>
</dbReference>
<sequence>MPVVAASLACNTIKRVSNCGNVTSESQIFSNPSSRSQKDTLKTERLGNISCNIVGTYSTGDIVIPSPKYIFNKSSTCNSVRLDMTLSGIVFMLVPCRYKNLSLMRNPRHLGTSDIEKLYDKLRYSKFVKEHSSSAQIKGKWDAYFFWVKNLPEVIHQQKETSFLKEFRNPGDKFCVTVVLVYPQPPCNLFPDSKGSGAGLSSPSILPRYHKDVPANPYPNKCNPISLWHVTCINRRKETKVKIL</sequence>
<protein>
    <submittedName>
        <fullName evidence="1">Uncharacterized protein</fullName>
    </submittedName>
</protein>
<evidence type="ECO:0000313" key="2">
    <source>
        <dbReference type="Proteomes" id="UP000008021"/>
    </source>
</evidence>
<organism evidence="1">
    <name type="scientific">Oryza meridionalis</name>
    <dbReference type="NCBI Taxonomy" id="40149"/>
    <lineage>
        <taxon>Eukaryota</taxon>
        <taxon>Viridiplantae</taxon>
        <taxon>Streptophyta</taxon>
        <taxon>Embryophyta</taxon>
        <taxon>Tracheophyta</taxon>
        <taxon>Spermatophyta</taxon>
        <taxon>Magnoliopsida</taxon>
        <taxon>Liliopsida</taxon>
        <taxon>Poales</taxon>
        <taxon>Poaceae</taxon>
        <taxon>BOP clade</taxon>
        <taxon>Oryzoideae</taxon>
        <taxon>Oryzeae</taxon>
        <taxon>Oryzinae</taxon>
        <taxon>Oryza</taxon>
    </lineage>
</organism>